<dbReference type="RefSeq" id="WP_106530523.1">
    <property type="nucleotide sequence ID" value="NZ_PYAW01000006.1"/>
</dbReference>
<sequence>MSIFIVRVVLHNANETDYNILHSAIEDKGFSRTVLSDDNIEYHLPEAEYYKKGNYIKEQIRDSAVLAAKTTGKKYAVLVTQSDGICWIGLKEVK</sequence>
<dbReference type="AlphaFoldDB" id="A0A2P8HDC3"/>
<protein>
    <recommendedName>
        <fullName evidence="3">DUF2622 domain-containing protein</fullName>
    </recommendedName>
</protein>
<reference evidence="1 2" key="1">
    <citation type="submission" date="2018-03" db="EMBL/GenBank/DDBJ databases">
        <title>Genomic Encyclopedia of Archaeal and Bacterial Type Strains, Phase II (KMG-II): from individual species to whole genera.</title>
        <authorList>
            <person name="Goeker M."/>
        </authorList>
    </citation>
    <scope>NUCLEOTIDE SEQUENCE [LARGE SCALE GENOMIC DNA]</scope>
    <source>
        <strain evidence="1 2">DSM 24859</strain>
    </source>
</reference>
<dbReference type="OrthoDB" id="674126at2"/>
<evidence type="ECO:0000313" key="1">
    <source>
        <dbReference type="EMBL" id="PSL44233.1"/>
    </source>
</evidence>
<dbReference type="Proteomes" id="UP000240971">
    <property type="component" value="Unassembled WGS sequence"/>
</dbReference>
<gene>
    <name evidence="1" type="ORF">CLV51_10699</name>
</gene>
<proteinExistence type="predicted"/>
<evidence type="ECO:0008006" key="3">
    <source>
        <dbReference type="Google" id="ProtNLM"/>
    </source>
</evidence>
<comment type="caution">
    <text evidence="1">The sequence shown here is derived from an EMBL/GenBank/DDBJ whole genome shotgun (WGS) entry which is preliminary data.</text>
</comment>
<dbReference type="EMBL" id="PYAW01000006">
    <property type="protein sequence ID" value="PSL44233.1"/>
    <property type="molecule type" value="Genomic_DNA"/>
</dbReference>
<evidence type="ECO:0000313" key="2">
    <source>
        <dbReference type="Proteomes" id="UP000240971"/>
    </source>
</evidence>
<keyword evidence="2" id="KW-1185">Reference proteome</keyword>
<organism evidence="1 2">
    <name type="scientific">Chitinophaga niastensis</name>
    <dbReference type="NCBI Taxonomy" id="536980"/>
    <lineage>
        <taxon>Bacteria</taxon>
        <taxon>Pseudomonadati</taxon>
        <taxon>Bacteroidota</taxon>
        <taxon>Chitinophagia</taxon>
        <taxon>Chitinophagales</taxon>
        <taxon>Chitinophagaceae</taxon>
        <taxon>Chitinophaga</taxon>
    </lineage>
</organism>
<name>A0A2P8HDC3_CHINA</name>
<accession>A0A2P8HDC3</accession>